<dbReference type="EMBL" id="JARRIG010000007">
    <property type="protein sequence ID" value="MFA4805133.1"/>
    <property type="molecule type" value="Genomic_DNA"/>
</dbReference>
<accession>A0ABV4T8X9</accession>
<evidence type="ECO:0000313" key="8">
    <source>
        <dbReference type="Proteomes" id="UP001571980"/>
    </source>
</evidence>
<dbReference type="PANTHER" id="PTHR47959">
    <property type="entry name" value="ATP-DEPENDENT RNA HELICASE RHLE-RELATED"/>
    <property type="match status" value="1"/>
</dbReference>
<feature type="domain" description="Helicase ATP-binding" evidence="5">
    <location>
        <begin position="25"/>
        <end position="201"/>
    </location>
</feature>
<dbReference type="InterPro" id="IPR011545">
    <property type="entry name" value="DEAD/DEAH_box_helicase_dom"/>
</dbReference>
<dbReference type="PROSITE" id="PS51192">
    <property type="entry name" value="HELICASE_ATP_BIND_1"/>
    <property type="match status" value="1"/>
</dbReference>
<evidence type="ECO:0000259" key="5">
    <source>
        <dbReference type="PROSITE" id="PS51192"/>
    </source>
</evidence>
<dbReference type="Pfam" id="PF00271">
    <property type="entry name" value="Helicase_C"/>
    <property type="match status" value="1"/>
</dbReference>
<proteinExistence type="predicted"/>
<keyword evidence="3 7" id="KW-0347">Helicase</keyword>
<dbReference type="InterPro" id="IPR001650">
    <property type="entry name" value="Helicase_C-like"/>
</dbReference>
<evidence type="ECO:0000256" key="4">
    <source>
        <dbReference type="ARBA" id="ARBA00022840"/>
    </source>
</evidence>
<keyword evidence="8" id="KW-1185">Reference proteome</keyword>
<evidence type="ECO:0000256" key="1">
    <source>
        <dbReference type="ARBA" id="ARBA00022741"/>
    </source>
</evidence>
<protein>
    <submittedName>
        <fullName evidence="7">Helicase-related protein</fullName>
    </submittedName>
</protein>
<dbReference type="InterPro" id="IPR014001">
    <property type="entry name" value="Helicase_ATP-bd"/>
</dbReference>
<organism evidence="7 8">
    <name type="scientific">Pyrococcus kukulkanii</name>
    <dbReference type="NCBI Taxonomy" id="1609559"/>
    <lineage>
        <taxon>Archaea</taxon>
        <taxon>Methanobacteriati</taxon>
        <taxon>Methanobacteriota</taxon>
        <taxon>Thermococci</taxon>
        <taxon>Thermococcales</taxon>
        <taxon>Thermococcaceae</taxon>
        <taxon>Pyrococcus</taxon>
    </lineage>
</organism>
<keyword evidence="2" id="KW-0378">Hydrolase</keyword>
<dbReference type="SMART" id="SM00490">
    <property type="entry name" value="HELICc"/>
    <property type="match status" value="1"/>
</dbReference>
<evidence type="ECO:0000259" key="6">
    <source>
        <dbReference type="PROSITE" id="PS51194"/>
    </source>
</evidence>
<evidence type="ECO:0000256" key="3">
    <source>
        <dbReference type="ARBA" id="ARBA00022806"/>
    </source>
</evidence>
<comment type="caution">
    <text evidence="7">The sequence shown here is derived from an EMBL/GenBank/DDBJ whole genome shotgun (WGS) entry which is preliminary data.</text>
</comment>
<sequence length="500" mass="56029">MNLEKAAEIISKTHPVDVKRYEEAIEELVKTGKLLLIGPTGSGKTSLVELVYVASALDALEGEDQELPPKLTYILPTQSLIRAKANEFRSLLSNFPHFTPKVSEAYSLSRKEPFSDVLVASYDYYHAFKLGLIGHASRFYQALPELSIKAFDELHVIAQGAKIENLLSHVKASTNVVIMTATLHPEVERVLTEKLGFQKAYLEPFRKNRIKEFDVIDKEQIKDTIEGKTVIFANTVEEAEEIYNTLKSDFDTLLIHGAMTIAEREEAEEQINEKQVIVMTQVGEVGLNIKGLNTVITARAPLENLIQRIGRIRVKGRAFIVKEMSCGPYEENTVKSSVEAVEDYGINNLLDDAELAGKVMGEVENVSLGPIPIYRSLVGEMDRVAKEYLLRESIHHYVARQEELEKAQNPKGVLRKASVVVEGGKVRMNTALKRVLGFEKSVVSFEVLKSIRVRVKPAVKYSSGKKREWVTDLARLYWRASKDMNTYSSLASSVVEVLST</sequence>
<dbReference type="PROSITE" id="PS51194">
    <property type="entry name" value="HELICASE_CTER"/>
    <property type="match status" value="1"/>
</dbReference>
<dbReference type="Proteomes" id="UP001571980">
    <property type="component" value="Unassembled WGS sequence"/>
</dbReference>
<dbReference type="RefSeq" id="WP_372824493.1">
    <property type="nucleotide sequence ID" value="NZ_JARRIG010000007.1"/>
</dbReference>
<dbReference type="SUPFAM" id="SSF52540">
    <property type="entry name" value="P-loop containing nucleoside triphosphate hydrolases"/>
    <property type="match status" value="1"/>
</dbReference>
<reference evidence="7 8" key="1">
    <citation type="submission" date="2023-03" db="EMBL/GenBank/DDBJ databases">
        <title>Speciation in Pyrococcus: adaptation to high temperature as a mechanism.</title>
        <authorList>
            <person name="Gu J."/>
        </authorList>
    </citation>
    <scope>NUCLEOTIDE SEQUENCE [LARGE SCALE GENOMIC DNA]</scope>
    <source>
        <strain evidence="7 8">LMOA34</strain>
    </source>
</reference>
<dbReference type="InterPro" id="IPR027417">
    <property type="entry name" value="P-loop_NTPase"/>
</dbReference>
<dbReference type="SMART" id="SM00487">
    <property type="entry name" value="DEXDc"/>
    <property type="match status" value="1"/>
</dbReference>
<dbReference type="InterPro" id="IPR050079">
    <property type="entry name" value="DEAD_box_RNA_helicase"/>
</dbReference>
<name>A0ABV4T8X9_9EURY</name>
<dbReference type="Gene3D" id="3.40.50.300">
    <property type="entry name" value="P-loop containing nucleotide triphosphate hydrolases"/>
    <property type="match status" value="2"/>
</dbReference>
<evidence type="ECO:0000313" key="7">
    <source>
        <dbReference type="EMBL" id="MFA4805133.1"/>
    </source>
</evidence>
<gene>
    <name evidence="7" type="ORF">P8X34_10395</name>
</gene>
<evidence type="ECO:0000256" key="2">
    <source>
        <dbReference type="ARBA" id="ARBA00022801"/>
    </source>
</evidence>
<dbReference type="Pfam" id="PF00270">
    <property type="entry name" value="DEAD"/>
    <property type="match status" value="1"/>
</dbReference>
<keyword evidence="4" id="KW-0067">ATP-binding</keyword>
<keyword evidence="1" id="KW-0547">Nucleotide-binding</keyword>
<dbReference type="GO" id="GO:0004386">
    <property type="term" value="F:helicase activity"/>
    <property type="evidence" value="ECO:0007669"/>
    <property type="project" value="UniProtKB-KW"/>
</dbReference>
<feature type="domain" description="Helicase C-terminal" evidence="6">
    <location>
        <begin position="217"/>
        <end position="361"/>
    </location>
</feature>